<dbReference type="Proteomes" id="UP000001349">
    <property type="component" value="Chromosome"/>
</dbReference>
<dbReference type="InterPro" id="IPR016036">
    <property type="entry name" value="Malonyl_transacylase_ACP-bd"/>
</dbReference>
<dbReference type="GO" id="GO:0006633">
    <property type="term" value="P:fatty acid biosynthetic process"/>
    <property type="evidence" value="ECO:0007669"/>
    <property type="project" value="TreeGrafter"/>
</dbReference>
<dbReference type="eggNOG" id="COG0331">
    <property type="taxonomic scope" value="Bacteria"/>
</dbReference>
<dbReference type="InterPro" id="IPR001227">
    <property type="entry name" value="Ac_transferase_dom_sf"/>
</dbReference>
<dbReference type="Gene3D" id="3.40.366.10">
    <property type="entry name" value="Malonyl-Coenzyme A Acyl Carrier Protein, domain 2"/>
    <property type="match status" value="1"/>
</dbReference>
<dbReference type="EC" id="2.3.1.39" evidence="1"/>
<evidence type="ECO:0000256" key="3">
    <source>
        <dbReference type="ARBA" id="ARBA00023315"/>
    </source>
</evidence>
<dbReference type="InterPro" id="IPR016035">
    <property type="entry name" value="Acyl_Trfase/lysoPLipase"/>
</dbReference>
<name>B8I5H7_RUMCH</name>
<evidence type="ECO:0000313" key="7">
    <source>
        <dbReference type="Proteomes" id="UP000001349"/>
    </source>
</evidence>
<sequence>MKNITLLFPGQGSQYEGMGKKLYDNYSVAKHVFDEANDALGFDLKELCFSGSLDELTKTENAQPAILTCSIAAYEVYMKEFGILPTYYAGHSLGELSALACAGIFSFADSVKIVRQRGRLMQEAAASGVGAMAAVSGIDKNILQAKCEEYSNDNNIVVISNYNSPSQIVISGHKSAVEKISLELQGINAMVVPLKVSAPFHSPLMETIKGKFREVLESYPCGDFKGTVISNVTGLPHKSKDILVDLLTEQLVQPVQWESTMKFLYENGVRTVMEIGPKTVLANLAIKNIPDIKAFSYDKPEDIEKFRKIITNNTSNRSENLPQPTVVTRCLAIAVCTKNKNWNNEEYQKGVIEPYRRIQRLQEELDKTGDKPSLEQMKEALEMLKSVFETKKTPVQEQVERYNQVFDETGTRHLFADFIMPNQ</sequence>
<dbReference type="RefSeq" id="WP_015925802.1">
    <property type="nucleotide sequence ID" value="NC_011898.1"/>
</dbReference>
<gene>
    <name evidence="6" type="ordered locus">Ccel_2380</name>
</gene>
<dbReference type="GO" id="GO:0004314">
    <property type="term" value="F:[acyl-carrier-protein] S-malonyltransferase activity"/>
    <property type="evidence" value="ECO:0007669"/>
    <property type="project" value="UniProtKB-EC"/>
</dbReference>
<dbReference type="SMART" id="SM00827">
    <property type="entry name" value="PKS_AT"/>
    <property type="match status" value="1"/>
</dbReference>
<dbReference type="KEGG" id="cce:Ccel_2380"/>
<keyword evidence="3" id="KW-0012">Acyltransferase</keyword>
<dbReference type="InterPro" id="IPR014043">
    <property type="entry name" value="Acyl_transferase_dom"/>
</dbReference>
<proteinExistence type="predicted"/>
<dbReference type="PANTHER" id="PTHR42681:SF1">
    <property type="entry name" value="MALONYL-COA-ACYL CARRIER PROTEIN TRANSACYLASE, MITOCHONDRIAL"/>
    <property type="match status" value="1"/>
</dbReference>
<feature type="domain" description="Malonyl-CoA:ACP transacylase (MAT)" evidence="5">
    <location>
        <begin position="7"/>
        <end position="340"/>
    </location>
</feature>
<dbReference type="InterPro" id="IPR004410">
    <property type="entry name" value="Malonyl_CoA-ACP_transAc_FabD"/>
</dbReference>
<accession>B8I5H7</accession>
<evidence type="ECO:0000256" key="2">
    <source>
        <dbReference type="ARBA" id="ARBA00022679"/>
    </source>
</evidence>
<dbReference type="AlphaFoldDB" id="B8I5H7"/>
<dbReference type="OrthoDB" id="9805460at2"/>
<keyword evidence="7" id="KW-1185">Reference proteome</keyword>
<reference evidence="6 7" key="1">
    <citation type="submission" date="2009-01" db="EMBL/GenBank/DDBJ databases">
        <title>Complete sequence of Clostridium cellulolyticum H10.</title>
        <authorList>
            <consortium name="US DOE Joint Genome Institute"/>
            <person name="Lucas S."/>
            <person name="Copeland A."/>
            <person name="Lapidus A."/>
            <person name="Glavina del Rio T."/>
            <person name="Dalin E."/>
            <person name="Tice H."/>
            <person name="Bruce D."/>
            <person name="Goodwin L."/>
            <person name="Pitluck S."/>
            <person name="Chertkov O."/>
            <person name="Saunders E."/>
            <person name="Brettin T."/>
            <person name="Detter J.C."/>
            <person name="Han C."/>
            <person name="Larimer F."/>
            <person name="Land M."/>
            <person name="Hauser L."/>
            <person name="Kyrpides N."/>
            <person name="Ivanova N."/>
            <person name="Zhou J."/>
            <person name="Richardson P."/>
        </authorList>
    </citation>
    <scope>NUCLEOTIDE SEQUENCE [LARGE SCALE GENOMIC DNA]</scope>
    <source>
        <strain evidence="7">ATCC 35319 / DSM 5812 / JCM 6584 / H10</strain>
    </source>
</reference>
<dbReference type="EMBL" id="CP001348">
    <property type="protein sequence ID" value="ACL76713.1"/>
    <property type="molecule type" value="Genomic_DNA"/>
</dbReference>
<comment type="catalytic activity">
    <reaction evidence="4">
        <text>holo-[ACP] + malonyl-CoA = malonyl-[ACP] + CoA</text>
        <dbReference type="Rhea" id="RHEA:41792"/>
        <dbReference type="Rhea" id="RHEA-COMP:9623"/>
        <dbReference type="Rhea" id="RHEA-COMP:9685"/>
        <dbReference type="ChEBI" id="CHEBI:57287"/>
        <dbReference type="ChEBI" id="CHEBI:57384"/>
        <dbReference type="ChEBI" id="CHEBI:64479"/>
        <dbReference type="ChEBI" id="CHEBI:78449"/>
        <dbReference type="EC" id="2.3.1.39"/>
    </reaction>
</comment>
<dbReference type="NCBIfam" id="TIGR00128">
    <property type="entry name" value="fabD"/>
    <property type="match status" value="1"/>
</dbReference>
<dbReference type="SUPFAM" id="SSF55048">
    <property type="entry name" value="Probable ACP-binding domain of malonyl-CoA ACP transacylase"/>
    <property type="match status" value="1"/>
</dbReference>
<dbReference type="GO" id="GO:0005829">
    <property type="term" value="C:cytosol"/>
    <property type="evidence" value="ECO:0007669"/>
    <property type="project" value="TreeGrafter"/>
</dbReference>
<protein>
    <recommendedName>
        <fullName evidence="1">[acyl-carrier-protein] S-malonyltransferase</fullName>
        <ecNumber evidence="1">2.3.1.39</ecNumber>
    </recommendedName>
</protein>
<dbReference type="Gene3D" id="3.30.70.250">
    <property type="entry name" value="Malonyl-CoA ACP transacylase, ACP-binding"/>
    <property type="match status" value="1"/>
</dbReference>
<evidence type="ECO:0000256" key="4">
    <source>
        <dbReference type="ARBA" id="ARBA00048462"/>
    </source>
</evidence>
<dbReference type="SUPFAM" id="SSF52151">
    <property type="entry name" value="FabD/lysophospholipase-like"/>
    <property type="match status" value="1"/>
</dbReference>
<evidence type="ECO:0000313" key="6">
    <source>
        <dbReference type="EMBL" id="ACL76713.1"/>
    </source>
</evidence>
<dbReference type="PANTHER" id="PTHR42681">
    <property type="entry name" value="MALONYL-COA-ACYL CARRIER PROTEIN TRANSACYLASE, MITOCHONDRIAL"/>
    <property type="match status" value="1"/>
</dbReference>
<dbReference type="HOGENOM" id="CLU_030558_1_0_9"/>
<keyword evidence="2" id="KW-0808">Transferase</keyword>
<dbReference type="InterPro" id="IPR050858">
    <property type="entry name" value="Mal-CoA-ACP_Trans/PKS_FabD"/>
</dbReference>
<dbReference type="Pfam" id="PF00698">
    <property type="entry name" value="Acyl_transf_1"/>
    <property type="match status" value="1"/>
</dbReference>
<dbReference type="STRING" id="394503.Ccel_2380"/>
<organism evidence="6 7">
    <name type="scientific">Ruminiclostridium cellulolyticum (strain ATCC 35319 / DSM 5812 / JCM 6584 / H10)</name>
    <name type="common">Clostridium cellulolyticum</name>
    <dbReference type="NCBI Taxonomy" id="394503"/>
    <lineage>
        <taxon>Bacteria</taxon>
        <taxon>Bacillati</taxon>
        <taxon>Bacillota</taxon>
        <taxon>Clostridia</taxon>
        <taxon>Eubacteriales</taxon>
        <taxon>Oscillospiraceae</taxon>
        <taxon>Ruminiclostridium</taxon>
    </lineage>
</organism>
<evidence type="ECO:0000256" key="1">
    <source>
        <dbReference type="ARBA" id="ARBA00013258"/>
    </source>
</evidence>
<evidence type="ECO:0000259" key="5">
    <source>
        <dbReference type="SMART" id="SM00827"/>
    </source>
</evidence>